<dbReference type="Pfam" id="PF00112">
    <property type="entry name" value="Peptidase_C1"/>
    <property type="match status" value="1"/>
</dbReference>
<dbReference type="GeneID" id="115877394"/>
<evidence type="ECO:0000313" key="6">
    <source>
        <dbReference type="Proteomes" id="UP000504635"/>
    </source>
</evidence>
<reference evidence="7" key="1">
    <citation type="submission" date="2025-08" db="UniProtKB">
        <authorList>
            <consortium name="RefSeq"/>
        </authorList>
    </citation>
    <scope>IDENTIFICATION</scope>
    <source>
        <tissue evidence="7">Gonads</tissue>
    </source>
</reference>
<comment type="similarity">
    <text evidence="1">Belongs to the peptidase C1 family.</text>
</comment>
<dbReference type="GO" id="GO:0008234">
    <property type="term" value="F:cysteine-type peptidase activity"/>
    <property type="evidence" value="ECO:0007669"/>
    <property type="project" value="InterPro"/>
</dbReference>
<feature type="domain" description="Cathepsin propeptide inhibitor" evidence="5">
    <location>
        <begin position="39"/>
        <end position="99"/>
    </location>
</feature>
<dbReference type="InterPro" id="IPR013201">
    <property type="entry name" value="Prot_inhib_I29"/>
</dbReference>
<dbReference type="PRINTS" id="PR00705">
    <property type="entry name" value="PAPAIN"/>
</dbReference>
<dbReference type="SMART" id="SM00645">
    <property type="entry name" value="Pept_C1"/>
    <property type="match status" value="1"/>
</dbReference>
<dbReference type="PANTHER" id="PTHR12411">
    <property type="entry name" value="CYSTEINE PROTEASE FAMILY C1-RELATED"/>
    <property type="match status" value="1"/>
</dbReference>
<evidence type="ECO:0000313" key="7">
    <source>
        <dbReference type="RefSeq" id="XP_030749404.1"/>
    </source>
</evidence>
<evidence type="ECO:0000256" key="2">
    <source>
        <dbReference type="ARBA" id="ARBA00023157"/>
    </source>
</evidence>
<dbReference type="InterPro" id="IPR000668">
    <property type="entry name" value="Peptidase_C1A_C"/>
</dbReference>
<dbReference type="PROSITE" id="PS00639">
    <property type="entry name" value="THIOL_PROTEASE_HIS"/>
    <property type="match status" value="1"/>
</dbReference>
<dbReference type="InParanoid" id="A0A6J2XF70"/>
<organism evidence="6 7">
    <name type="scientific">Sitophilus oryzae</name>
    <name type="common">Rice weevil</name>
    <name type="synonym">Curculio oryzae</name>
    <dbReference type="NCBI Taxonomy" id="7048"/>
    <lineage>
        <taxon>Eukaryota</taxon>
        <taxon>Metazoa</taxon>
        <taxon>Ecdysozoa</taxon>
        <taxon>Arthropoda</taxon>
        <taxon>Hexapoda</taxon>
        <taxon>Insecta</taxon>
        <taxon>Pterygota</taxon>
        <taxon>Neoptera</taxon>
        <taxon>Endopterygota</taxon>
        <taxon>Coleoptera</taxon>
        <taxon>Polyphaga</taxon>
        <taxon>Cucujiformia</taxon>
        <taxon>Curculionidae</taxon>
        <taxon>Dryophthorinae</taxon>
        <taxon>Sitophilus</taxon>
    </lineage>
</organism>
<feature type="signal peptide" evidence="3">
    <location>
        <begin position="1"/>
        <end position="28"/>
    </location>
</feature>
<dbReference type="SUPFAM" id="SSF54001">
    <property type="entry name" value="Cysteine proteinases"/>
    <property type="match status" value="1"/>
</dbReference>
<protein>
    <submittedName>
        <fullName evidence="7">Cathepsin L-like proteinase</fullName>
    </submittedName>
</protein>
<dbReference type="PROSITE" id="PS00640">
    <property type="entry name" value="THIOL_PROTEASE_ASN"/>
    <property type="match status" value="1"/>
</dbReference>
<keyword evidence="6" id="KW-1185">Reference proteome</keyword>
<keyword evidence="2" id="KW-1015">Disulfide bond</keyword>
<gene>
    <name evidence="7" type="primary">LOC115877394</name>
</gene>
<dbReference type="Pfam" id="PF08246">
    <property type="entry name" value="Inhibitor_I29"/>
    <property type="match status" value="1"/>
</dbReference>
<proteinExistence type="inferred from homology"/>
<dbReference type="SMART" id="SM00848">
    <property type="entry name" value="Inhibitor_I29"/>
    <property type="match status" value="1"/>
</dbReference>
<dbReference type="FunFam" id="3.90.70.10:FF:000109">
    <property type="entry name" value="Cysteine protease"/>
    <property type="match status" value="1"/>
</dbReference>
<evidence type="ECO:0000259" key="5">
    <source>
        <dbReference type="SMART" id="SM00848"/>
    </source>
</evidence>
<sequence length="342" mass="37742">MIYCSKIHPTVKMRVFILASCLIVAVSASSQLEQDAALFQSFKLEHGKTYNNHVEESARFAIFRENLRTIQSHNARFDQGLESYTQGINQFADMTPAEFKAMLALQLSTKPAFNSNKKIDLPVGNTIIPDSFDWREKNVINPVQDQGTCGACWAFTLVGATEAAYAIKTGNLSKYSEQQLVDCTGDFGNLGCQGGYLTDTFSYIEAYGLQYESDYPYEGANSTCQYNSSKIATHIESYVYFSGSEDALKVSVATDGPVAVAIDGDYIQFYASGIYDDTTCNPNKLDHAVLAVGYGIENGTDYWILKNSWGSSWGESGYIRFLRGVNQCGIIAENTFPRIASV</sequence>
<keyword evidence="3" id="KW-0732">Signal</keyword>
<feature type="chain" id="PRO_5026663086" evidence="3">
    <location>
        <begin position="29"/>
        <end position="342"/>
    </location>
</feature>
<accession>A0A6J2XF70</accession>
<dbReference type="InterPro" id="IPR013128">
    <property type="entry name" value="Peptidase_C1A"/>
</dbReference>
<dbReference type="InterPro" id="IPR025661">
    <property type="entry name" value="Pept_asp_AS"/>
</dbReference>
<dbReference type="OrthoDB" id="10253408at2759"/>
<dbReference type="InterPro" id="IPR025660">
    <property type="entry name" value="Pept_his_AS"/>
</dbReference>
<dbReference type="GO" id="GO:0006508">
    <property type="term" value="P:proteolysis"/>
    <property type="evidence" value="ECO:0007669"/>
    <property type="project" value="InterPro"/>
</dbReference>
<dbReference type="InterPro" id="IPR039417">
    <property type="entry name" value="Peptidase_C1A_papain-like"/>
</dbReference>
<feature type="domain" description="Peptidase C1A papain C-terminal" evidence="4">
    <location>
        <begin position="128"/>
        <end position="338"/>
    </location>
</feature>
<evidence type="ECO:0000259" key="4">
    <source>
        <dbReference type="SMART" id="SM00645"/>
    </source>
</evidence>
<dbReference type="Proteomes" id="UP000504635">
    <property type="component" value="Unplaced"/>
</dbReference>
<evidence type="ECO:0000256" key="1">
    <source>
        <dbReference type="ARBA" id="ARBA00008455"/>
    </source>
</evidence>
<dbReference type="KEGG" id="soy:115877394"/>
<dbReference type="InterPro" id="IPR038765">
    <property type="entry name" value="Papain-like_cys_pep_sf"/>
</dbReference>
<evidence type="ECO:0000256" key="3">
    <source>
        <dbReference type="SAM" id="SignalP"/>
    </source>
</evidence>
<dbReference type="AlphaFoldDB" id="A0A6J2XF70"/>
<dbReference type="RefSeq" id="XP_030749404.1">
    <property type="nucleotide sequence ID" value="XM_030893544.1"/>
</dbReference>
<dbReference type="Gene3D" id="3.90.70.10">
    <property type="entry name" value="Cysteine proteinases"/>
    <property type="match status" value="1"/>
</dbReference>
<name>A0A6J2XF70_SITOR</name>
<dbReference type="CDD" id="cd02248">
    <property type="entry name" value="Peptidase_C1A"/>
    <property type="match status" value="1"/>
</dbReference>